<feature type="compositionally biased region" description="Polar residues" evidence="1">
    <location>
        <begin position="5245"/>
        <end position="5262"/>
    </location>
</feature>
<feature type="compositionally biased region" description="Polar residues" evidence="1">
    <location>
        <begin position="2199"/>
        <end position="2214"/>
    </location>
</feature>
<feature type="compositionally biased region" description="Basic residues" evidence="1">
    <location>
        <begin position="274"/>
        <end position="285"/>
    </location>
</feature>
<feature type="compositionally biased region" description="Polar residues" evidence="1">
    <location>
        <begin position="722"/>
        <end position="768"/>
    </location>
</feature>
<feature type="compositionally biased region" description="Low complexity" evidence="1">
    <location>
        <begin position="322"/>
        <end position="334"/>
    </location>
</feature>
<feature type="compositionally biased region" description="Polar residues" evidence="1">
    <location>
        <begin position="1405"/>
        <end position="1415"/>
    </location>
</feature>
<evidence type="ECO:0000313" key="3">
    <source>
        <dbReference type="Proteomes" id="UP000286415"/>
    </source>
</evidence>
<feature type="compositionally biased region" description="Polar residues" evidence="1">
    <location>
        <begin position="420"/>
        <end position="440"/>
    </location>
</feature>
<feature type="region of interest" description="Disordered" evidence="1">
    <location>
        <begin position="2417"/>
        <end position="2438"/>
    </location>
</feature>
<feature type="region of interest" description="Disordered" evidence="1">
    <location>
        <begin position="2777"/>
        <end position="2803"/>
    </location>
</feature>
<feature type="compositionally biased region" description="Basic and acidic residues" evidence="1">
    <location>
        <begin position="5214"/>
        <end position="5224"/>
    </location>
</feature>
<feature type="compositionally biased region" description="Polar residues" evidence="1">
    <location>
        <begin position="1058"/>
        <end position="1070"/>
    </location>
</feature>
<feature type="region of interest" description="Disordered" evidence="1">
    <location>
        <begin position="4300"/>
        <end position="4331"/>
    </location>
</feature>
<comment type="caution">
    <text evidence="2">The sequence shown here is derived from an EMBL/GenBank/DDBJ whole genome shotgun (WGS) entry which is preliminary data.</text>
</comment>
<feature type="compositionally biased region" description="Polar residues" evidence="1">
    <location>
        <begin position="237"/>
        <end position="266"/>
    </location>
</feature>
<feature type="compositionally biased region" description="Basic and acidic residues" evidence="1">
    <location>
        <begin position="535"/>
        <end position="550"/>
    </location>
</feature>
<feature type="compositionally biased region" description="Polar residues" evidence="1">
    <location>
        <begin position="2051"/>
        <end position="2062"/>
    </location>
</feature>
<feature type="region of interest" description="Disordered" evidence="1">
    <location>
        <begin position="175"/>
        <end position="571"/>
    </location>
</feature>
<feature type="compositionally biased region" description="Basic and acidic residues" evidence="1">
    <location>
        <begin position="5121"/>
        <end position="5141"/>
    </location>
</feature>
<feature type="compositionally biased region" description="Polar residues" evidence="1">
    <location>
        <begin position="2292"/>
        <end position="2336"/>
    </location>
</feature>
<feature type="region of interest" description="Disordered" evidence="1">
    <location>
        <begin position="4516"/>
        <end position="4550"/>
    </location>
</feature>
<feature type="region of interest" description="Disordered" evidence="1">
    <location>
        <begin position="4641"/>
        <end position="4681"/>
    </location>
</feature>
<feature type="compositionally biased region" description="Polar residues" evidence="1">
    <location>
        <begin position="3212"/>
        <end position="3230"/>
    </location>
</feature>
<feature type="compositionally biased region" description="Polar residues" evidence="1">
    <location>
        <begin position="1979"/>
        <end position="1998"/>
    </location>
</feature>
<feature type="region of interest" description="Disordered" evidence="1">
    <location>
        <begin position="1540"/>
        <end position="1610"/>
    </location>
</feature>
<feature type="compositionally biased region" description="Basic residues" evidence="1">
    <location>
        <begin position="5202"/>
        <end position="5213"/>
    </location>
</feature>
<feature type="compositionally biased region" description="Polar residues" evidence="1">
    <location>
        <begin position="381"/>
        <end position="407"/>
    </location>
</feature>
<feature type="compositionally biased region" description="Polar residues" evidence="1">
    <location>
        <begin position="4760"/>
        <end position="4792"/>
    </location>
</feature>
<feature type="region of interest" description="Disordered" evidence="1">
    <location>
        <begin position="4999"/>
        <end position="5280"/>
    </location>
</feature>
<feature type="compositionally biased region" description="Low complexity" evidence="1">
    <location>
        <begin position="3037"/>
        <end position="3054"/>
    </location>
</feature>
<feature type="compositionally biased region" description="Polar residues" evidence="1">
    <location>
        <begin position="3619"/>
        <end position="3670"/>
    </location>
</feature>
<feature type="compositionally biased region" description="Polar residues" evidence="1">
    <location>
        <begin position="988"/>
        <end position="1038"/>
    </location>
</feature>
<feature type="compositionally biased region" description="Polar residues" evidence="1">
    <location>
        <begin position="2242"/>
        <end position="2262"/>
    </location>
</feature>
<feature type="region of interest" description="Disordered" evidence="1">
    <location>
        <begin position="2284"/>
        <end position="2349"/>
    </location>
</feature>
<feature type="region of interest" description="Disordered" evidence="1">
    <location>
        <begin position="3483"/>
        <end position="3536"/>
    </location>
</feature>
<feature type="compositionally biased region" description="Polar residues" evidence="1">
    <location>
        <begin position="1769"/>
        <end position="1780"/>
    </location>
</feature>
<feature type="compositionally biased region" description="Polar residues" evidence="1">
    <location>
        <begin position="2977"/>
        <end position="2989"/>
    </location>
</feature>
<dbReference type="EMBL" id="NIRI02000040">
    <property type="protein sequence ID" value="KAG5452634.1"/>
    <property type="molecule type" value="Genomic_DNA"/>
</dbReference>
<feature type="compositionally biased region" description="Polar residues" evidence="1">
    <location>
        <begin position="5270"/>
        <end position="5280"/>
    </location>
</feature>
<feature type="compositionally biased region" description="Polar residues" evidence="1">
    <location>
        <begin position="2915"/>
        <end position="2941"/>
    </location>
</feature>
<feature type="compositionally biased region" description="Polar residues" evidence="1">
    <location>
        <begin position="5068"/>
        <end position="5081"/>
    </location>
</feature>
<accession>A0A3R7CE45</accession>
<feature type="compositionally biased region" description="Polar residues" evidence="1">
    <location>
        <begin position="793"/>
        <end position="805"/>
    </location>
</feature>
<feature type="region of interest" description="Disordered" evidence="1">
    <location>
        <begin position="2498"/>
        <end position="2582"/>
    </location>
</feature>
<feature type="region of interest" description="Disordered" evidence="1">
    <location>
        <begin position="1975"/>
        <end position="1998"/>
    </location>
</feature>
<feature type="region of interest" description="Disordered" evidence="1">
    <location>
        <begin position="3619"/>
        <end position="3675"/>
    </location>
</feature>
<feature type="region of interest" description="Disordered" evidence="1">
    <location>
        <begin position="4416"/>
        <end position="4463"/>
    </location>
</feature>
<feature type="region of interest" description="Disordered" evidence="1">
    <location>
        <begin position="3897"/>
        <end position="3926"/>
    </location>
</feature>
<feature type="compositionally biased region" description="Low complexity" evidence="1">
    <location>
        <begin position="3494"/>
        <end position="3517"/>
    </location>
</feature>
<feature type="compositionally biased region" description="Polar residues" evidence="1">
    <location>
        <begin position="4210"/>
        <end position="4223"/>
    </location>
</feature>
<feature type="compositionally biased region" description="Polar residues" evidence="1">
    <location>
        <begin position="206"/>
        <end position="225"/>
    </location>
</feature>
<evidence type="ECO:0000313" key="2">
    <source>
        <dbReference type="EMBL" id="KAG5452634.1"/>
    </source>
</evidence>
<feature type="compositionally biased region" description="Basic residues" evidence="1">
    <location>
        <begin position="5165"/>
        <end position="5174"/>
    </location>
</feature>
<feature type="compositionally biased region" description="Polar residues" evidence="1">
    <location>
        <begin position="4531"/>
        <end position="4550"/>
    </location>
</feature>
<feature type="region of interest" description="Disordered" evidence="1">
    <location>
        <begin position="1"/>
        <end position="63"/>
    </location>
</feature>
<feature type="compositionally biased region" description="Basic and acidic residues" evidence="1">
    <location>
        <begin position="2425"/>
        <end position="2438"/>
    </location>
</feature>
<feature type="region of interest" description="Disordered" evidence="1">
    <location>
        <begin position="3128"/>
        <end position="3154"/>
    </location>
</feature>
<organism evidence="2 3">
    <name type="scientific">Clonorchis sinensis</name>
    <name type="common">Chinese liver fluke</name>
    <dbReference type="NCBI Taxonomy" id="79923"/>
    <lineage>
        <taxon>Eukaryota</taxon>
        <taxon>Metazoa</taxon>
        <taxon>Spiralia</taxon>
        <taxon>Lophotrochozoa</taxon>
        <taxon>Platyhelminthes</taxon>
        <taxon>Trematoda</taxon>
        <taxon>Digenea</taxon>
        <taxon>Opisthorchiida</taxon>
        <taxon>Opisthorchiata</taxon>
        <taxon>Opisthorchiidae</taxon>
        <taxon>Clonorchis</taxon>
    </lineage>
</organism>
<feature type="compositionally biased region" description="Basic and acidic residues" evidence="1">
    <location>
        <begin position="5043"/>
        <end position="5053"/>
    </location>
</feature>
<feature type="region of interest" description="Disordered" evidence="1">
    <location>
        <begin position="896"/>
        <end position="918"/>
    </location>
</feature>
<feature type="region of interest" description="Disordered" evidence="1">
    <location>
        <begin position="2867"/>
        <end position="2941"/>
    </location>
</feature>
<feature type="compositionally biased region" description="Polar residues" evidence="1">
    <location>
        <begin position="3897"/>
        <end position="3922"/>
    </location>
</feature>
<gene>
    <name evidence="2" type="ORF">CSKR_114446</name>
</gene>
<feature type="region of interest" description="Disordered" evidence="1">
    <location>
        <begin position="645"/>
        <end position="664"/>
    </location>
</feature>
<feature type="region of interest" description="Disordered" evidence="1">
    <location>
        <begin position="936"/>
        <end position="1078"/>
    </location>
</feature>
<proteinExistence type="predicted"/>
<feature type="compositionally biased region" description="Polar residues" evidence="1">
    <location>
        <begin position="4241"/>
        <end position="4277"/>
    </location>
</feature>
<feature type="region of interest" description="Disordered" evidence="1">
    <location>
        <begin position="697"/>
        <end position="805"/>
    </location>
</feature>
<feature type="compositionally biased region" description="Polar residues" evidence="1">
    <location>
        <begin position="179"/>
        <end position="197"/>
    </location>
</feature>
<feature type="compositionally biased region" description="Basic residues" evidence="1">
    <location>
        <begin position="5110"/>
        <end position="5120"/>
    </location>
</feature>
<feature type="compositionally biased region" description="Basic residues" evidence="1">
    <location>
        <begin position="5017"/>
        <end position="5026"/>
    </location>
</feature>
<feature type="compositionally biased region" description="Polar residues" evidence="1">
    <location>
        <begin position="1366"/>
        <end position="1388"/>
    </location>
</feature>
<feature type="region of interest" description="Disordered" evidence="1">
    <location>
        <begin position="4203"/>
        <end position="4280"/>
    </location>
</feature>
<feature type="compositionally biased region" description="Polar residues" evidence="1">
    <location>
        <begin position="1553"/>
        <end position="1576"/>
    </location>
</feature>
<feature type="compositionally biased region" description="Polar residues" evidence="1">
    <location>
        <begin position="2502"/>
        <end position="2524"/>
    </location>
</feature>
<sequence length="5280" mass="554898">MAKREETGQRASARTLPSEHRQQFPQPPRPGTPFSVPEREDDGPPQWAKHLTSTKDPWDFPPPRVIRLNRHKFRCQKPYEDKTFKVPDSGTADRLRHLKALTKISSSKKTLNPLEELKEIREGKLPLPLEVPECREPRPSALRPDTRKRAASTFVPIPEKVQRCLDMSTVLEQPMDFDQSGTIPPATSSRHSATFNADDTVPGPSSADSSTDQHGQVISPHSQGSLLPFPPTKGALGSSTSPQDAQGLSLSTQAPGAMGHSTSAQRPLTFPERKIKHVSSSRRGFRNPSFTQRITDPPKCSRQAPSDQGGLPKAPPEKEGSKPSSSKGDLSDSSFPQNGLSPTTSPQGILTPLRTAKGGRSATPSHEDSQRCYPSPPKGPKQSTSVEVSLSPASSDKDNFITSSLNQEGFKCPTPLGNGLRSSLRAQRELSPTTIPQVSLTPLIPAQAQTKVSTPIPGPQGPLPSLEGTQESSIYPQEVLATPESAQGILGPSEHTQRSLGPLPSSLGVLSSSISVEGTPGLSTSREKSKRPILSHKERFKSNPAMKRDPGPSLCRKRRLRDPPSKQGNFTVSFTDQEGFNHPLPAKMILPTCYWAPNRHTYSKTLSVSQASSNAAQDAETIQPSLHPQESLQLSTYVGEALGISTYTPGTPEHSPPVQDSLGSALSDKATIGEGTSTKRFSATSPFLEMALGCDTSTKDVHGVRGPTLGDRGARGHDTCTEESVATFTSRKGDSLDSSCTQAPTGPPTTSQESEGTSPQATTTTQEATDPFLSAKRRVSPSTCSKVSPEHPANTSRAQNSNLSPQGALEPVQLTLEPDNSMQKASLPSPSEPSVPRTSTYTQALVNSLPALEALRPPTTTQDALAETTPTEEVLVTSPHSEAIDKKHICALDTLAPSSSDKEGPGATTSKQCALPSSPYTREGFIRIPSLEGNIRYSPSAQVDPGHPLYTKKRLRDDPSGQGDFRPSMSEEDSFNSLPSAKRGRESSPASKETSETSTTQVSLTPSLSIQKTLECSTSDQKTLGPDQSIQMSLGHSRSSQEDRESSLLVPKGLRHSPSASRGQRHSLSLSKAPENSVHAKGSLLLSKSVLGAVKSSLSSQRSKGKSTFIQRSLGHVPLSQEYLTSTVSSKVSKDPSASCLLAAEHLPYPPGSPVPSTSKQGYLRTSPYDQVSLEKSFPPGGLSSFHSSKVTMDHVPSAQGTQGSCTSSLSYSRHLKPLRGDLGLSSLEQGALGHVPTAQGALETSSWPHRVKGPLVCLQSTLDLPKPSQGAVGTSPSTQGVQGTLLSFPSKVGTSKSAQRFLRVFPSAQAALKTSPLASVALGPLPVTPEPLVLPASSRKTPSHLPHVHQHVELSQYDSGALNSIPSAQWHQGSPSSSKESIASVHSAQGPVKHSVSAEESVEFSKSTQGTPGHSLSGRGDMAPFLSSQGTLSSVKVETYSHVQGSPEHLKNVSGFSGPMVADHDPVSISLPAQRTVPHLPSSQGDVGHSLSAKRAPERSTLEHGTVQHLKPAHKTLIRPSSFHWGTGHCQHAQHAIEHLPPSTGAPKHSSTHQGTHGCLTSAQETPDILPSNSDPVAHSPSATGGLESSPPAPRAHGQMVSDKGPETLSLSEQGSLGHLISTQETQVHSALSVGSLTPCQSPKKGPRNLTTSQTFLEYAPCTSENLGALSSALGHMALSSLAKKSLGHSRYAKADVESSSSATGSLRPMAFAQKSLENSLSGQGIIEMLPSSQGGVEPFLSTQGAVKLSTSTKERVENISFPETPVKTPTSLQETSRPSLLIQDPPQHSLSVTEALQSSSSGQGPQGTLLSVRESVEDTPSAPDAQEISPSTSQALEPLVTTSGPLQIYTPDKQTPCPLPSTLGEEYSTSSRGVLGGALPVQNILAHLSTRGEAVESTHSALGNTDIFPFALGSSKLSSLQNTTRDLSLCPQGVVGSFLSEQKSLGPSPSVRGSLGPLATTLETGASSLYGDDTVHLSASTPGSEEHLQSTLGSSPPTHYNQMKVECFPYVHGNLEPSLSDQWVLGMNKSAERILENLPSYQGAMKHPSCSQEDNKSLSGQGHLPHSPCVTEALGTAPSDQGAEDSLLCPSGSTEHPPSIPVAQVQKTGLSTTWPQDMLLTTKQHRKFSTAACDALCPLPSTLDVVELSTSSPECQGPSPSPKGELGYFSTIGQAVEYSPTASQSTRILSSTQEYGGHLSSYTGTQESSQSDPGGLAPLLSSQGPPKPSILTQRMLAPSASAQESLEPSESSQHVLGTQQSSQRIHEYFLPEIEHVDTFTSVSGTTVSSPPASKSLQHSSLLPVTSATSPNGQELGRSSMSSQRILEMSQSAQGALSPFASAQGDGRKSQLEKDILKQSISAQGILGSLPKTTGVLGSTPYAHRKTGILSSTQEATKDSLSPQGGLGLPIPAKGTLGNFPCEEGPRKHSDSFQEASRHSLFMQSPLEHSPSSVEVLRPSCSQVIEKPLLSSPGAVKASTSSPNAQKTLQTTLGTLPTLLSNQGPEEQSASAQGTLGSFSFSSGPPEHKASSPLVLGPSASFQRKQGHLSFKDESQHTISSVQRTTGPLSSPSRTTGYLQHEQISQGSLSISRDLAHLLSNQLCISAQGTQGPSPCTQQSLPHSASSPEVLRPSKSSQCTHRNFSSVSHSLGMSPCVPVTTGTLPHTPVIPRLSPVIQASLAPSPYLKKDGASCLYAQETLELNTATEGSLEPSPSTQVSGKASLYTKATLGQSTSVQGIEGHSACTAGTLESNKRSDQKELGACPPTQVSLVTSFSSQGTLGTSSSAQEPLGPSLSAQGSLKLSSPTQEMEGIVSSAQSTLKHQTSSQEAPMFFPSTQPALQGAFPSSGSTGCVLSTQKTHGSLWSSPEYVEHSPSATGAQEQPLAAPRTLGPLMSSKGSKELPTVADGTLPVHSSLSSVQWTPDPSVNSGVGESYQYSQSTLGPLPHVVDGVDSSQSDPGTVGPLPVPLVPGRHSTSTQGAAGSFSSNQGYVAPFKSALEPLKLSISAQAVLHTSLSTEGSLQSSAPSAEVPEPNTNSPSTGATSGTSPSTVGHMGHFASPQVTPSSSHSDEGVVRLCQSAQGTLTMLKSTQGTLGISSSPQHTGGHYLSAEGTLGLSTSAQQTAGIMPSTDGTLGFPQNSQVIPGSLPSDQRSLGISLSVEGSLKKFQAAERLVHDSPIPKVPPGLSVSPQVTPATLLSDRGSRKHPTSSQIPKRTSQSALNSLQHPASVPGFLNPSQSEQSTPAPLLSPPGTGIHGPSASVSQKMFPGSATSGYPEPLPYVGGPLKLSLSAQGTLCPFSSSVGDLDPLDSLPGNLESSQPAQRNLGHLSYVREPVRNSPSVPVHRATSPLNKVPRGHSPHVPGDPAPVLSPRCLPQLTVSAKCSLRPLASSKETLESLSSSASILGTLQSMQCQEKLSHVGEKMEISPPLVGTSVCLACAPDHMGPSYLEQGSQTISHCSQGAVGSCLSTQGYIRQPTATQRTPGYRLSSQGISNSSSLKQGTGSQSTSAQSPLAHSPSIPVSQRDTHHAQKMTGAMKFVQGSPKISLNARGSVKPLTSPCETPRYSSSPGACKMSAATPGHVVSDEGILGLSISAQARVSPFLTSQRHLETSLSVEGTSDLSTPTQGTLGHSVSSHGPPESLQTAQSVKQTNPSVADSSGSLPSSMGHKVISLSGEGTLGTASSSLGPLAMSLSVPMSSFLSFPEAGGPCLSSQGTLKVSTSTHDNLATSNSSKGHLGDSPSTPVTLGSSPSAQVDLGVSLPVSRSLRTPVSYQGVLGTLTCTQGAMKLSSDRQGKTEPLPYAQDNLGLGFPSLGTQGPSQFSQREVKVLPSDQGNFKTALSTTGPIKNILSASESPRLFTSVLQDAKSPSLHYKNNFGLSTSSEKCLEYTPTTQTSVEHSPSSQVSLTSTPSEPGTHSLPEQVWQNVSAPTKVTLGQSPPQGMCGGKLSSSQGAVGFSTSGQKSLGHLSFAQGSQESSTSSHKVVGSSYYQEAVAQFPSVQGGGLSSSAQGMLGTLPSSQVTLETSSSLQRTIEVSIDAHGTLQLQSYSPGYLRPSQCTSKASEKLPSPQMTFKFSESSSSGTQGTLPFVPGTLGHSISAQTAVCTCDSDQNFQGSSTSLQDTLEISSSSKGSLRSTPSVPGTLKPLLSSQLCSKLSTSAQGSQRPSIPKQGCLRDSLSTQVNLGTSISAQEYLGHSKPDQGFQATSTSSQENPRTSLAQKALAQSSSAPENCGPSQSSAGPLGTSLSTQGGRETSSSVQASPETSTSFQKHLGPSLAQEVLAQSAYDRGDGGFSQFSKSTLGTSPSPQGVTETPSSAHESIESATSAQSVLGIQYPWKGNLGPSKFTQVTPGPLPSSQEVCGTLKSISRYLDILVSLLQRLKLSTFAQGVVGHFISDQVIVGTPTFSQESLEHSPSDQVSVKSDPFQMGPVRPSLKDQGLQEMSSGEKVTLQDSPHQHIYLRNTLSNQGTLGLSISSQEPLGNSPSAQGSHNTSLSFQKAPITYLHLGPLEKSSSDPRDLGLTESTQETLGTSPSTQSTLEIPSSNLGIIETSSSVHNSLGHLPPSGQTMKPSLLMTETSETLPSTKEVCNLPESSLRILETLPSTPGSLGLSLSAQSSMGLNLSEKEILGSSISPEETLEPSSSYKASLRPTPSATGTVVSSPSEPGCQKISSSVRGESQSQQVCVGNLLHSQEVLGLSILSQEPLEHSPYAQWSPDAFLSSQGDPGHCLDKGPLRQLSSDPDDLGHGESAQGTLGISPCTESPLETPSSTHGIIETSPTSQDDLGFPHPSEQPLQPCSLTPEISQPLPINKEIFKSSESVSGTLETFASVPGALEILESDQGALGPLVSDQENLGQSTSLHDTLEHFKTAQQPLEPVRSSQENVGPSFSAEFAGDFMPLPSHEVYKRHSPYPKRRPRLSSSTKSVLICAPFTEEDIRYSISELDALRGICSAKQRLASSRYVKKNSSPTSALQRSVPLPTLSDLSCRYSSPPTEDLRYSPFPWGVSRHSKSMKTKSRHDSIEAGLKSVPSEEDGLKFHHSSKEGHHRSSQSHEKGLRSSPSPTGVTRCSKSTKSKLEQAPSNKADVHISHSEHEGCKHSSSPKRGHRHSSTKRDQKPKDTTEEKIEPSISKEHHRSSRSHEKGLRSSPSPQGISRHSKSTKAKLHQSPSNKGDVHTSNLHHKGCKNSSSSKKEHRHSSAKRDHKPRDNPEEGKESPICTKGDMGTTLSHRENFRHSTTPYGTSSHIDSTSTRTRLRHATQIYSKSHPNFP</sequence>
<feature type="region of interest" description="Disordered" evidence="1">
    <location>
        <begin position="3555"/>
        <end position="3583"/>
    </location>
</feature>
<protein>
    <submittedName>
        <fullName evidence="2">Uncharacterized protein</fullName>
    </submittedName>
</protein>
<feature type="region of interest" description="Disordered" evidence="1">
    <location>
        <begin position="3180"/>
        <end position="3275"/>
    </location>
</feature>
<feature type="compositionally biased region" description="Polar residues" evidence="1">
    <location>
        <begin position="4802"/>
        <end position="4813"/>
    </location>
</feature>
<feature type="compositionally biased region" description="Polar residues" evidence="1">
    <location>
        <begin position="335"/>
        <end position="348"/>
    </location>
</feature>
<feature type="region of interest" description="Disordered" evidence="1">
    <location>
        <begin position="2045"/>
        <end position="2087"/>
    </location>
</feature>
<feature type="region of interest" description="Disordered" evidence="1">
    <location>
        <begin position="4479"/>
        <end position="4501"/>
    </location>
</feature>
<feature type="compositionally biased region" description="Basic and acidic residues" evidence="1">
    <location>
        <begin position="5094"/>
        <end position="5107"/>
    </location>
</feature>
<feature type="compositionally biased region" description="Low complexity" evidence="1">
    <location>
        <begin position="4224"/>
        <end position="4236"/>
    </location>
</feature>
<feature type="compositionally biased region" description="Low complexity" evidence="1">
    <location>
        <begin position="499"/>
        <end position="516"/>
    </location>
</feature>
<feature type="region of interest" description="Disordered" evidence="1">
    <location>
        <begin position="130"/>
        <end position="154"/>
    </location>
</feature>
<feature type="compositionally biased region" description="Polar residues" evidence="1">
    <location>
        <begin position="2558"/>
        <end position="2582"/>
    </location>
</feature>
<dbReference type="OrthoDB" id="9633945at2759"/>
<feature type="compositionally biased region" description="Low complexity" evidence="1">
    <location>
        <begin position="1798"/>
        <end position="1813"/>
    </location>
</feature>
<feature type="compositionally biased region" description="Polar residues" evidence="1">
    <location>
        <begin position="2611"/>
        <end position="2628"/>
    </location>
</feature>
<feature type="region of interest" description="Disordered" evidence="1">
    <location>
        <begin position="1366"/>
        <end position="1428"/>
    </location>
</feature>
<feature type="region of interest" description="Disordered" evidence="1">
    <location>
        <begin position="3022"/>
        <end position="3075"/>
    </location>
</feature>
<name>A0A3R7CE45_CLOSI</name>
<dbReference type="Proteomes" id="UP000286415">
    <property type="component" value="Unassembled WGS sequence"/>
</dbReference>
<evidence type="ECO:0000256" key="1">
    <source>
        <dbReference type="SAM" id="MobiDB-lite"/>
    </source>
</evidence>
<feature type="compositionally biased region" description="Polar residues" evidence="1">
    <location>
        <begin position="1788"/>
        <end position="1797"/>
    </location>
</feature>
<feature type="region of interest" description="Disordered" evidence="1">
    <location>
        <begin position="4726"/>
        <end position="4813"/>
    </location>
</feature>
<feature type="region of interest" description="Disordered" evidence="1">
    <location>
        <begin position="3728"/>
        <end position="3759"/>
    </location>
</feature>
<feature type="region of interest" description="Disordered" evidence="1">
    <location>
        <begin position="2199"/>
        <end position="2262"/>
    </location>
</feature>
<feature type="region of interest" description="Disordered" evidence="1">
    <location>
        <begin position="1758"/>
        <end position="1836"/>
    </location>
</feature>
<feature type="region of interest" description="Disordered" evidence="1">
    <location>
        <begin position="2954"/>
        <end position="2989"/>
    </location>
</feature>
<reference evidence="2 3" key="2">
    <citation type="journal article" date="2021" name="Genomics">
        <title>High-quality reference genome for Clonorchis sinensis.</title>
        <authorList>
            <person name="Young N.D."/>
            <person name="Stroehlein A.J."/>
            <person name="Kinkar L."/>
            <person name="Wang T."/>
            <person name="Sohn W.M."/>
            <person name="Chang B.C.H."/>
            <person name="Kaur P."/>
            <person name="Weisz D."/>
            <person name="Dudchenko O."/>
            <person name="Aiden E.L."/>
            <person name="Korhonen P.K."/>
            <person name="Gasser R.B."/>
        </authorList>
    </citation>
    <scope>NUCLEOTIDE SEQUENCE [LARGE SCALE GENOMIC DNA]</scope>
    <source>
        <strain evidence="2">Cs-k2</strain>
    </source>
</reference>
<feature type="region of interest" description="Disordered" evidence="1">
    <location>
        <begin position="2611"/>
        <end position="2643"/>
    </location>
</feature>
<feature type="compositionally biased region" description="Polar residues" evidence="1">
    <location>
        <begin position="2777"/>
        <end position="2790"/>
    </location>
</feature>
<feature type="compositionally biased region" description="Polar residues" evidence="1">
    <location>
        <begin position="3239"/>
        <end position="3248"/>
    </location>
</feature>
<feature type="compositionally biased region" description="Polar residues" evidence="1">
    <location>
        <begin position="4302"/>
        <end position="4331"/>
    </location>
</feature>
<dbReference type="InParanoid" id="A0A3R7CE45"/>
<keyword evidence="3" id="KW-1185">Reference proteome</keyword>
<feature type="compositionally biased region" description="Basic and acidic residues" evidence="1">
    <location>
        <begin position="132"/>
        <end position="148"/>
    </location>
</feature>
<reference evidence="2 3" key="1">
    <citation type="journal article" date="2018" name="Biotechnol. Adv.">
        <title>Improved genomic resources and new bioinformatic workflow for the carcinogenic parasite Clonorchis sinensis: Biotechnological implications.</title>
        <authorList>
            <person name="Wang D."/>
            <person name="Korhonen P.K."/>
            <person name="Gasser R.B."/>
            <person name="Young N.D."/>
        </authorList>
    </citation>
    <scope>NUCLEOTIDE SEQUENCE [LARGE SCALE GENOMIC DNA]</scope>
    <source>
        <strain evidence="2">Cs-k2</strain>
    </source>
</reference>